<keyword evidence="2" id="KW-0812">Transmembrane</keyword>
<keyword evidence="2" id="KW-1133">Transmembrane helix</keyword>
<protein>
    <submittedName>
        <fullName evidence="3">Uncharacterized protein</fullName>
    </submittedName>
</protein>
<feature type="transmembrane region" description="Helical" evidence="2">
    <location>
        <begin position="113"/>
        <end position="133"/>
    </location>
</feature>
<feature type="region of interest" description="Disordered" evidence="1">
    <location>
        <begin position="1"/>
        <end position="25"/>
    </location>
</feature>
<evidence type="ECO:0000256" key="2">
    <source>
        <dbReference type="SAM" id="Phobius"/>
    </source>
</evidence>
<dbReference type="AlphaFoldDB" id="A0A6C0ETJ5"/>
<organism evidence="3">
    <name type="scientific">viral metagenome</name>
    <dbReference type="NCBI Taxonomy" id="1070528"/>
    <lineage>
        <taxon>unclassified sequences</taxon>
        <taxon>metagenomes</taxon>
        <taxon>organismal metagenomes</taxon>
    </lineage>
</organism>
<evidence type="ECO:0000313" key="3">
    <source>
        <dbReference type="EMBL" id="QHT32001.1"/>
    </source>
</evidence>
<keyword evidence="2" id="KW-0472">Membrane</keyword>
<evidence type="ECO:0000256" key="1">
    <source>
        <dbReference type="SAM" id="MobiDB-lite"/>
    </source>
</evidence>
<reference evidence="3" key="1">
    <citation type="journal article" date="2020" name="Nature">
        <title>Giant virus diversity and host interactions through global metagenomics.</title>
        <authorList>
            <person name="Schulz F."/>
            <person name="Roux S."/>
            <person name="Paez-Espino D."/>
            <person name="Jungbluth S."/>
            <person name="Walsh D.A."/>
            <person name="Denef V.J."/>
            <person name="McMahon K.D."/>
            <person name="Konstantinidis K.T."/>
            <person name="Eloe-Fadrosh E.A."/>
            <person name="Kyrpides N.C."/>
            <person name="Woyke T."/>
        </authorList>
    </citation>
    <scope>NUCLEOTIDE SEQUENCE</scope>
    <source>
        <strain evidence="3">GVMAG-M-3300009159-65</strain>
    </source>
</reference>
<dbReference type="EMBL" id="MN738929">
    <property type="protein sequence ID" value="QHT32001.1"/>
    <property type="molecule type" value="Genomic_DNA"/>
</dbReference>
<name>A0A6C0ETJ5_9ZZZZ</name>
<accession>A0A6C0ETJ5</accession>
<proteinExistence type="predicted"/>
<sequence length="140" mass="16186">MDMNTTNINELPIDNNPPENRDLPEQQLNSSLSHMLDPVRVNEERHVRFQEVKPINKSSNFELKESHKVIILATILFLLFSDVKVKNYIMDILEVIFGKFLKTPNGTTTKTGLVFYSVVFSTILFLFISIIDLSSYRFAF</sequence>